<dbReference type="EMBL" id="MU858134">
    <property type="protein sequence ID" value="KAK4212107.1"/>
    <property type="molecule type" value="Genomic_DNA"/>
</dbReference>
<accession>A0AAN7B6Q8</accession>
<feature type="compositionally biased region" description="Polar residues" evidence="1">
    <location>
        <begin position="46"/>
        <end position="66"/>
    </location>
</feature>
<evidence type="ECO:0000313" key="2">
    <source>
        <dbReference type="EMBL" id="KAK4212107.1"/>
    </source>
</evidence>
<organism evidence="2 3">
    <name type="scientific">Rhypophila decipiens</name>
    <dbReference type="NCBI Taxonomy" id="261697"/>
    <lineage>
        <taxon>Eukaryota</taxon>
        <taxon>Fungi</taxon>
        <taxon>Dikarya</taxon>
        <taxon>Ascomycota</taxon>
        <taxon>Pezizomycotina</taxon>
        <taxon>Sordariomycetes</taxon>
        <taxon>Sordariomycetidae</taxon>
        <taxon>Sordariales</taxon>
        <taxon>Naviculisporaceae</taxon>
        <taxon>Rhypophila</taxon>
    </lineage>
</organism>
<feature type="compositionally biased region" description="Low complexity" evidence="1">
    <location>
        <begin position="67"/>
        <end position="80"/>
    </location>
</feature>
<evidence type="ECO:0000313" key="3">
    <source>
        <dbReference type="Proteomes" id="UP001301769"/>
    </source>
</evidence>
<dbReference type="AlphaFoldDB" id="A0AAN7B6Q8"/>
<evidence type="ECO:0000256" key="1">
    <source>
        <dbReference type="SAM" id="MobiDB-lite"/>
    </source>
</evidence>
<reference evidence="2" key="2">
    <citation type="submission" date="2023-05" db="EMBL/GenBank/DDBJ databases">
        <authorList>
            <consortium name="Lawrence Berkeley National Laboratory"/>
            <person name="Steindorff A."/>
            <person name="Hensen N."/>
            <person name="Bonometti L."/>
            <person name="Westerberg I."/>
            <person name="Brannstrom I.O."/>
            <person name="Guillou S."/>
            <person name="Cros-Aarteil S."/>
            <person name="Calhoun S."/>
            <person name="Haridas S."/>
            <person name="Kuo A."/>
            <person name="Mondo S."/>
            <person name="Pangilinan J."/>
            <person name="Riley R."/>
            <person name="Labutti K."/>
            <person name="Andreopoulos B."/>
            <person name="Lipzen A."/>
            <person name="Chen C."/>
            <person name="Yanf M."/>
            <person name="Daum C."/>
            <person name="Ng V."/>
            <person name="Clum A."/>
            <person name="Ohm R."/>
            <person name="Martin F."/>
            <person name="Silar P."/>
            <person name="Natvig D."/>
            <person name="Lalanne C."/>
            <person name="Gautier V."/>
            <person name="Ament-Velasquez S.L."/>
            <person name="Kruys A."/>
            <person name="Hutchinson M.I."/>
            <person name="Powell A.J."/>
            <person name="Barry K."/>
            <person name="Miller A.N."/>
            <person name="Grigoriev I.V."/>
            <person name="Debuchy R."/>
            <person name="Gladieux P."/>
            <person name="Thoren M.H."/>
            <person name="Johannesson H."/>
        </authorList>
    </citation>
    <scope>NUCLEOTIDE SEQUENCE</scope>
    <source>
        <strain evidence="2">PSN293</strain>
    </source>
</reference>
<dbReference type="Proteomes" id="UP001301769">
    <property type="component" value="Unassembled WGS sequence"/>
</dbReference>
<keyword evidence="3" id="KW-1185">Reference proteome</keyword>
<comment type="caution">
    <text evidence="2">The sequence shown here is derived from an EMBL/GenBank/DDBJ whole genome shotgun (WGS) entry which is preliminary data.</text>
</comment>
<feature type="compositionally biased region" description="Acidic residues" evidence="1">
    <location>
        <begin position="154"/>
        <end position="165"/>
    </location>
</feature>
<gene>
    <name evidence="2" type="ORF">QBC37DRAFT_425636</name>
</gene>
<sequence>MDRRHPSAPPRQGTNMSMTGAGGPVPGGGGAGSGRGPSQQQQQQSTINNSVRRNLFQSQLTRRPTGSSAASSASSSSTSAETLRLDGQGHIQGQTTHSRSRSGTTHTTTTTTNTTTGQTGPEFPGGVGGGGGDIVIRDTNGEIYLQDPPTPPLDDMDEMNLDTEQENERERKRLAEAVRQHQIDQNSIPVQPEELLEAVRASLRAKVAALAEDNWMYEREDPPRLQ</sequence>
<name>A0AAN7B6Q8_9PEZI</name>
<protein>
    <submittedName>
        <fullName evidence="2">Uncharacterized protein</fullName>
    </submittedName>
</protein>
<feature type="compositionally biased region" description="Gly residues" evidence="1">
    <location>
        <begin position="123"/>
        <end position="133"/>
    </location>
</feature>
<reference evidence="2" key="1">
    <citation type="journal article" date="2023" name="Mol. Phylogenet. Evol.">
        <title>Genome-scale phylogeny and comparative genomics of the fungal order Sordariales.</title>
        <authorList>
            <person name="Hensen N."/>
            <person name="Bonometti L."/>
            <person name="Westerberg I."/>
            <person name="Brannstrom I.O."/>
            <person name="Guillou S."/>
            <person name="Cros-Aarteil S."/>
            <person name="Calhoun S."/>
            <person name="Haridas S."/>
            <person name="Kuo A."/>
            <person name="Mondo S."/>
            <person name="Pangilinan J."/>
            <person name="Riley R."/>
            <person name="LaButti K."/>
            <person name="Andreopoulos B."/>
            <person name="Lipzen A."/>
            <person name="Chen C."/>
            <person name="Yan M."/>
            <person name="Daum C."/>
            <person name="Ng V."/>
            <person name="Clum A."/>
            <person name="Steindorff A."/>
            <person name="Ohm R.A."/>
            <person name="Martin F."/>
            <person name="Silar P."/>
            <person name="Natvig D.O."/>
            <person name="Lalanne C."/>
            <person name="Gautier V."/>
            <person name="Ament-Velasquez S.L."/>
            <person name="Kruys A."/>
            <person name="Hutchinson M.I."/>
            <person name="Powell A.J."/>
            <person name="Barry K."/>
            <person name="Miller A.N."/>
            <person name="Grigoriev I.V."/>
            <person name="Debuchy R."/>
            <person name="Gladieux P."/>
            <person name="Hiltunen Thoren M."/>
            <person name="Johannesson H."/>
        </authorList>
    </citation>
    <scope>NUCLEOTIDE SEQUENCE</scope>
    <source>
        <strain evidence="2">PSN293</strain>
    </source>
</reference>
<proteinExistence type="predicted"/>
<feature type="compositionally biased region" description="Gly residues" evidence="1">
    <location>
        <begin position="20"/>
        <end position="35"/>
    </location>
</feature>
<feature type="compositionally biased region" description="Low complexity" evidence="1">
    <location>
        <begin position="36"/>
        <end position="45"/>
    </location>
</feature>
<feature type="compositionally biased region" description="Low complexity" evidence="1">
    <location>
        <begin position="93"/>
        <end position="120"/>
    </location>
</feature>
<feature type="region of interest" description="Disordered" evidence="1">
    <location>
        <begin position="1"/>
        <end position="171"/>
    </location>
</feature>